<dbReference type="NCBIfam" id="NF006769">
    <property type="entry name" value="PRK09290.1-3"/>
    <property type="match status" value="1"/>
</dbReference>
<dbReference type="KEGG" id="gsn:YC6258_05277"/>
<dbReference type="OrthoDB" id="9808195at2"/>
<dbReference type="PANTHER" id="PTHR32494">
    <property type="entry name" value="ALLANTOATE DEIMINASE-RELATED"/>
    <property type="match status" value="1"/>
</dbReference>
<dbReference type="Pfam" id="PF01546">
    <property type="entry name" value="Peptidase_M20"/>
    <property type="match status" value="1"/>
</dbReference>
<dbReference type="NCBIfam" id="NF009527">
    <property type="entry name" value="PRK12891.1"/>
    <property type="match status" value="1"/>
</dbReference>
<evidence type="ECO:0000313" key="7">
    <source>
        <dbReference type="Proteomes" id="UP000032266"/>
    </source>
</evidence>
<dbReference type="GO" id="GO:0046872">
    <property type="term" value="F:metal ion binding"/>
    <property type="evidence" value="ECO:0007669"/>
    <property type="project" value="UniProtKB-KW"/>
</dbReference>
<dbReference type="InterPro" id="IPR011650">
    <property type="entry name" value="Peptidase_M20_dimer"/>
</dbReference>
<keyword evidence="7" id="KW-1185">Reference proteome</keyword>
<proteinExistence type="inferred from homology"/>
<reference evidence="6 7" key="1">
    <citation type="submission" date="2014-01" db="EMBL/GenBank/DDBJ databases">
        <title>Full genme sequencing of cellulolytic bacterium Gynuella sunshinyii YC6258T gen. nov., sp. nov.</title>
        <authorList>
            <person name="Khan H."/>
            <person name="Chung E.J."/>
            <person name="Chung Y.R."/>
        </authorList>
    </citation>
    <scope>NUCLEOTIDE SEQUENCE [LARGE SCALE GENOMIC DNA]</scope>
    <source>
        <strain evidence="6 7">YC6258</strain>
    </source>
</reference>
<protein>
    <submittedName>
        <fullName evidence="6">Acetylornithine deacetylase/Succinyl-diaminopimelate desuccinylase and related deacylase</fullName>
        <ecNumber evidence="6">3.5.1.6</ecNumber>
    </submittedName>
</protein>
<feature type="binding site" evidence="3">
    <location>
        <position position="190"/>
    </location>
    <ligand>
        <name>Zn(2+)</name>
        <dbReference type="ChEBI" id="CHEBI:29105"/>
        <label>1</label>
    </ligand>
</feature>
<evidence type="ECO:0000256" key="4">
    <source>
        <dbReference type="SAM" id="MobiDB-lite"/>
    </source>
</evidence>
<accession>A0A0C5VRQ8</accession>
<feature type="binding site" evidence="3">
    <location>
        <position position="94"/>
    </location>
    <ligand>
        <name>Zn(2+)</name>
        <dbReference type="ChEBI" id="CHEBI:29105"/>
        <label>2</label>
    </ligand>
</feature>
<dbReference type="NCBIfam" id="NF006771">
    <property type="entry name" value="PRK09290.1-5"/>
    <property type="match status" value="1"/>
</dbReference>
<feature type="binding site" evidence="3">
    <location>
        <position position="381"/>
    </location>
    <ligand>
        <name>Zn(2+)</name>
        <dbReference type="ChEBI" id="CHEBI:29105"/>
        <label>2</label>
    </ligand>
</feature>
<organism evidence="6 7">
    <name type="scientific">Gynuella sunshinyii YC6258</name>
    <dbReference type="NCBI Taxonomy" id="1445510"/>
    <lineage>
        <taxon>Bacteria</taxon>
        <taxon>Pseudomonadati</taxon>
        <taxon>Pseudomonadota</taxon>
        <taxon>Gammaproteobacteria</taxon>
        <taxon>Oceanospirillales</taxon>
        <taxon>Saccharospirillaceae</taxon>
        <taxon>Gynuella</taxon>
    </lineage>
</organism>
<dbReference type="SUPFAM" id="SSF53187">
    <property type="entry name" value="Zn-dependent exopeptidases"/>
    <property type="match status" value="1"/>
</dbReference>
<dbReference type="PATRIC" id="fig|1445510.3.peg.5239"/>
<dbReference type="PANTHER" id="PTHR32494:SF5">
    <property type="entry name" value="ALLANTOATE AMIDOHYDROLASE"/>
    <property type="match status" value="1"/>
</dbReference>
<gene>
    <name evidence="6" type="ORF">YC6258_05277</name>
</gene>
<dbReference type="Gene3D" id="3.40.630.10">
    <property type="entry name" value="Zn peptidases"/>
    <property type="match status" value="1"/>
</dbReference>
<dbReference type="PIRSF" id="PIRSF001235">
    <property type="entry name" value="Amidase_carbamoylase"/>
    <property type="match status" value="1"/>
</dbReference>
<feature type="binding site" evidence="3">
    <location>
        <position position="94"/>
    </location>
    <ligand>
        <name>Zn(2+)</name>
        <dbReference type="ChEBI" id="CHEBI:29105"/>
        <label>1</label>
    </ligand>
</feature>
<dbReference type="Pfam" id="PF07687">
    <property type="entry name" value="M20_dimer"/>
    <property type="match status" value="1"/>
</dbReference>
<dbReference type="Proteomes" id="UP000032266">
    <property type="component" value="Chromosome"/>
</dbReference>
<feature type="binding site" evidence="3">
    <location>
        <position position="83"/>
    </location>
    <ligand>
        <name>Zn(2+)</name>
        <dbReference type="ChEBI" id="CHEBI:29105"/>
        <label>1</label>
    </ligand>
</feature>
<dbReference type="EC" id="3.5.1.6" evidence="6"/>
<dbReference type="RefSeq" id="WP_044619086.1">
    <property type="nucleotide sequence ID" value="NZ_CP007142.1"/>
</dbReference>
<sequence length="424" mass="45683">MKALKVNGDRLWDSLMEMAKIGATEKGGCRRLALTDLDKQGRELYIKWATEAGCTVKVDQIGNIMATRPGEDPDLAPVGTGSHLDTQPSGGKFDGVFGVLSGLEVVRRMNDLGIKTRHPIEISVWTNEEGSRFAPAMMGSGVVSGRFTLQEILDKTDVDGIRLGDELERIGFAGDTPVTGRNYHAFFETHIEQGPYLEAENKQIGVVTGGQGQRWYDVVISGRESHAGTTPMHLRKDALIAASQLVLKVEEIAKAHKPGCGTVGFMQVSPNSRNTIPGQISFSIDLRHPEDDQLTAMDADLQAAVEELAVSSGSDINLKQIWYYAPIPFASECISAVRSSAEALGYSHMDIIAGAGHDACYVSDFAPTSMIFTPCLDGISHNEIESTTKEECEAGCSVLLNAMLVMAGEVKAEETSATEETLSA</sequence>
<keyword evidence="3" id="KW-0479">Metal-binding</keyword>
<dbReference type="CDD" id="cd03884">
    <property type="entry name" value="M20_bAS"/>
    <property type="match status" value="1"/>
</dbReference>
<feature type="region of interest" description="Disordered" evidence="4">
    <location>
        <begin position="67"/>
        <end position="89"/>
    </location>
</feature>
<dbReference type="GO" id="GO:0003837">
    <property type="term" value="F:beta-ureidopropionase activity"/>
    <property type="evidence" value="ECO:0007669"/>
    <property type="project" value="UniProtKB-EC"/>
</dbReference>
<dbReference type="InterPro" id="IPR010158">
    <property type="entry name" value="Amidase_Cbmase"/>
</dbReference>
<comment type="similarity">
    <text evidence="1">Belongs to the peptidase M20 family.</text>
</comment>
<keyword evidence="3" id="KW-0862">Zinc</keyword>
<dbReference type="HOGENOM" id="CLU_024588_2_1_6"/>
<feature type="domain" description="Peptidase M20 dimerisation" evidence="5">
    <location>
        <begin position="211"/>
        <end position="309"/>
    </location>
</feature>
<dbReference type="InterPro" id="IPR036264">
    <property type="entry name" value="Bact_exopeptidase_dim_dom"/>
</dbReference>
<feature type="binding site" evidence="3">
    <location>
        <position position="129"/>
    </location>
    <ligand>
        <name>Zn(2+)</name>
        <dbReference type="ChEBI" id="CHEBI:29105"/>
        <label>2</label>
    </ligand>
</feature>
<dbReference type="Gene3D" id="3.30.70.360">
    <property type="match status" value="1"/>
</dbReference>
<dbReference type="EMBL" id="CP007142">
    <property type="protein sequence ID" value="AJQ97307.1"/>
    <property type="molecule type" value="Genomic_DNA"/>
</dbReference>
<evidence type="ECO:0000256" key="3">
    <source>
        <dbReference type="PIRSR" id="PIRSR001235-1"/>
    </source>
</evidence>
<dbReference type="InterPro" id="IPR002933">
    <property type="entry name" value="Peptidase_M20"/>
</dbReference>
<dbReference type="GO" id="GO:0016813">
    <property type="term" value="F:hydrolase activity, acting on carbon-nitrogen (but not peptide) bonds, in linear amidines"/>
    <property type="evidence" value="ECO:0007669"/>
    <property type="project" value="InterPro"/>
</dbReference>
<evidence type="ECO:0000256" key="2">
    <source>
        <dbReference type="ARBA" id="ARBA00022801"/>
    </source>
</evidence>
<evidence type="ECO:0000256" key="1">
    <source>
        <dbReference type="ARBA" id="ARBA00006153"/>
    </source>
</evidence>
<comment type="cofactor">
    <cofactor evidence="3">
        <name>Zn(2+)</name>
        <dbReference type="ChEBI" id="CHEBI:29105"/>
    </cofactor>
    <text evidence="3">Binds 2 Zn(2+) ions per subunit.</text>
</comment>
<name>A0A0C5VRQ8_9GAMM</name>
<evidence type="ECO:0000313" key="6">
    <source>
        <dbReference type="EMBL" id="AJQ97307.1"/>
    </source>
</evidence>
<keyword evidence="2 6" id="KW-0378">Hydrolase</keyword>
<dbReference type="NCBIfam" id="TIGR01879">
    <property type="entry name" value="hydantase"/>
    <property type="match status" value="1"/>
</dbReference>
<evidence type="ECO:0000259" key="5">
    <source>
        <dbReference type="Pfam" id="PF07687"/>
    </source>
</evidence>
<dbReference type="SUPFAM" id="SSF55031">
    <property type="entry name" value="Bacterial exopeptidase dimerisation domain"/>
    <property type="match status" value="1"/>
</dbReference>
<dbReference type="AlphaFoldDB" id="A0A0C5VRQ8"/>
<dbReference type="STRING" id="1445510.YC6258_05277"/>